<organism evidence="3 4">
    <name type="scientific">Choiromyces venosus 120613-1</name>
    <dbReference type="NCBI Taxonomy" id="1336337"/>
    <lineage>
        <taxon>Eukaryota</taxon>
        <taxon>Fungi</taxon>
        <taxon>Dikarya</taxon>
        <taxon>Ascomycota</taxon>
        <taxon>Pezizomycotina</taxon>
        <taxon>Pezizomycetes</taxon>
        <taxon>Pezizales</taxon>
        <taxon>Tuberaceae</taxon>
        <taxon>Choiromyces</taxon>
    </lineage>
</organism>
<gene>
    <name evidence="3" type="ORF">L873DRAFT_1867284</name>
</gene>
<dbReference type="OrthoDB" id="5472334at2759"/>
<keyword evidence="2" id="KW-0472">Membrane</keyword>
<reference evidence="3 4" key="1">
    <citation type="journal article" date="2018" name="Nat. Ecol. Evol.">
        <title>Pezizomycetes genomes reveal the molecular basis of ectomycorrhizal truffle lifestyle.</title>
        <authorList>
            <person name="Murat C."/>
            <person name="Payen T."/>
            <person name="Noel B."/>
            <person name="Kuo A."/>
            <person name="Morin E."/>
            <person name="Chen J."/>
            <person name="Kohler A."/>
            <person name="Krizsan K."/>
            <person name="Balestrini R."/>
            <person name="Da Silva C."/>
            <person name="Montanini B."/>
            <person name="Hainaut M."/>
            <person name="Levati E."/>
            <person name="Barry K.W."/>
            <person name="Belfiori B."/>
            <person name="Cichocki N."/>
            <person name="Clum A."/>
            <person name="Dockter R.B."/>
            <person name="Fauchery L."/>
            <person name="Guy J."/>
            <person name="Iotti M."/>
            <person name="Le Tacon F."/>
            <person name="Lindquist E.A."/>
            <person name="Lipzen A."/>
            <person name="Malagnac F."/>
            <person name="Mello A."/>
            <person name="Molinier V."/>
            <person name="Miyauchi S."/>
            <person name="Poulain J."/>
            <person name="Riccioni C."/>
            <person name="Rubini A."/>
            <person name="Sitrit Y."/>
            <person name="Splivallo R."/>
            <person name="Traeger S."/>
            <person name="Wang M."/>
            <person name="Zifcakova L."/>
            <person name="Wipf D."/>
            <person name="Zambonelli A."/>
            <person name="Paolocci F."/>
            <person name="Nowrousian M."/>
            <person name="Ottonello S."/>
            <person name="Baldrian P."/>
            <person name="Spatafora J.W."/>
            <person name="Henrissat B."/>
            <person name="Nagy L.G."/>
            <person name="Aury J.M."/>
            <person name="Wincker P."/>
            <person name="Grigoriev I.V."/>
            <person name="Bonfante P."/>
            <person name="Martin F.M."/>
        </authorList>
    </citation>
    <scope>NUCLEOTIDE SEQUENCE [LARGE SCALE GENOMIC DNA]</scope>
    <source>
        <strain evidence="3 4">120613-1</strain>
    </source>
</reference>
<sequence length="209" mass="24584">MPLGQKSMLRWSSLTRNFQHSPHRSSPQTLLRAPDLPKRNERQTSSQLLAELRYLLERLLAVFHPNNPLLMPCAELIPEYYPTSQTFFRYLETLAEDSRNSDADRIPRVIGHNKAQLGGLRQTFSVMVKDIWEKDRARKSITIGHMERLAGGWKQFTGGFGFLFSLNLFWCFWEMGSKDYYTCRVNVWVLIYLLVFWDNTESDKRMSRD</sequence>
<proteinExistence type="predicted"/>
<protein>
    <submittedName>
        <fullName evidence="3">Uncharacterized protein</fullName>
    </submittedName>
</protein>
<keyword evidence="2" id="KW-1133">Transmembrane helix</keyword>
<evidence type="ECO:0000256" key="1">
    <source>
        <dbReference type="SAM" id="MobiDB-lite"/>
    </source>
</evidence>
<dbReference type="Proteomes" id="UP000276215">
    <property type="component" value="Unassembled WGS sequence"/>
</dbReference>
<feature type="transmembrane region" description="Helical" evidence="2">
    <location>
        <begin position="156"/>
        <end position="173"/>
    </location>
</feature>
<feature type="region of interest" description="Disordered" evidence="1">
    <location>
        <begin position="18"/>
        <end position="43"/>
    </location>
</feature>
<accession>A0A3N4K0M0</accession>
<dbReference type="EMBL" id="ML120364">
    <property type="protein sequence ID" value="RPB03058.1"/>
    <property type="molecule type" value="Genomic_DNA"/>
</dbReference>
<keyword evidence="2" id="KW-0812">Transmembrane</keyword>
<keyword evidence="4" id="KW-1185">Reference proteome</keyword>
<feature type="compositionally biased region" description="Polar residues" evidence="1">
    <location>
        <begin position="18"/>
        <end position="29"/>
    </location>
</feature>
<feature type="transmembrane region" description="Helical" evidence="2">
    <location>
        <begin position="179"/>
        <end position="197"/>
    </location>
</feature>
<evidence type="ECO:0000256" key="2">
    <source>
        <dbReference type="SAM" id="Phobius"/>
    </source>
</evidence>
<evidence type="ECO:0000313" key="3">
    <source>
        <dbReference type="EMBL" id="RPB03058.1"/>
    </source>
</evidence>
<dbReference type="AlphaFoldDB" id="A0A3N4K0M0"/>
<evidence type="ECO:0000313" key="4">
    <source>
        <dbReference type="Proteomes" id="UP000276215"/>
    </source>
</evidence>
<name>A0A3N4K0M0_9PEZI</name>